<organism evidence="1 2">
    <name type="scientific">Eumeta variegata</name>
    <name type="common">Bagworm moth</name>
    <name type="synonym">Eumeta japonica</name>
    <dbReference type="NCBI Taxonomy" id="151549"/>
    <lineage>
        <taxon>Eukaryota</taxon>
        <taxon>Metazoa</taxon>
        <taxon>Ecdysozoa</taxon>
        <taxon>Arthropoda</taxon>
        <taxon>Hexapoda</taxon>
        <taxon>Insecta</taxon>
        <taxon>Pterygota</taxon>
        <taxon>Neoptera</taxon>
        <taxon>Endopterygota</taxon>
        <taxon>Lepidoptera</taxon>
        <taxon>Glossata</taxon>
        <taxon>Ditrysia</taxon>
        <taxon>Tineoidea</taxon>
        <taxon>Psychidae</taxon>
        <taxon>Oiketicinae</taxon>
        <taxon>Eumeta</taxon>
    </lineage>
</organism>
<gene>
    <name evidence="1" type="ORF">EVAR_99761_1</name>
</gene>
<dbReference type="Proteomes" id="UP000299102">
    <property type="component" value="Unassembled WGS sequence"/>
</dbReference>
<evidence type="ECO:0000313" key="2">
    <source>
        <dbReference type="Proteomes" id="UP000299102"/>
    </source>
</evidence>
<dbReference type="OrthoDB" id="7920740at2759"/>
<accession>A0A4C1ZF04</accession>
<reference evidence="1 2" key="1">
    <citation type="journal article" date="2019" name="Commun. Biol.">
        <title>The bagworm genome reveals a unique fibroin gene that provides high tensile strength.</title>
        <authorList>
            <person name="Kono N."/>
            <person name="Nakamura H."/>
            <person name="Ohtoshi R."/>
            <person name="Tomita M."/>
            <person name="Numata K."/>
            <person name="Arakawa K."/>
        </authorList>
    </citation>
    <scope>NUCLEOTIDE SEQUENCE [LARGE SCALE GENOMIC DNA]</scope>
</reference>
<keyword evidence="2" id="KW-1185">Reference proteome</keyword>
<evidence type="ECO:0000313" key="1">
    <source>
        <dbReference type="EMBL" id="GBP85187.1"/>
    </source>
</evidence>
<comment type="caution">
    <text evidence="1">The sequence shown here is derived from an EMBL/GenBank/DDBJ whole genome shotgun (WGS) entry which is preliminary data.</text>
</comment>
<evidence type="ECO:0008006" key="3">
    <source>
        <dbReference type="Google" id="ProtNLM"/>
    </source>
</evidence>
<dbReference type="Pfam" id="PF14223">
    <property type="entry name" value="Retrotran_gag_2"/>
    <property type="match status" value="1"/>
</dbReference>
<dbReference type="AlphaFoldDB" id="A0A4C1ZF04"/>
<proteinExistence type="predicted"/>
<sequence>MATATLQIEKLAGQENYSTWKFAVKSYLELDDLRECIDPGTEVHLENATSSKQVWQNLQNAFENSWLSRKFGLLKDLINTPLDNCPSIEQYVNKIMSKAHKLRNIGFEVGNERLGTHMLAGLLDIFKPMTTGLENSGIKISSDFIKQKLCRKSQYLKLLHSLLSTKTPQE</sequence>
<name>A0A4C1ZF04_EUMVA</name>
<dbReference type="EMBL" id="BGZK01001721">
    <property type="protein sequence ID" value="GBP85187.1"/>
    <property type="molecule type" value="Genomic_DNA"/>
</dbReference>
<protein>
    <recommendedName>
        <fullName evidence="3">DUF4219 domain-containing protein</fullName>
    </recommendedName>
</protein>